<feature type="transmembrane region" description="Helical" evidence="9">
    <location>
        <begin position="333"/>
        <end position="353"/>
    </location>
</feature>
<name>A0A345NS72_9MICO</name>
<dbReference type="AlphaFoldDB" id="A0A345NS72"/>
<comment type="subcellular location">
    <subcellularLocation>
        <location evidence="1">Cell membrane</location>
        <topology evidence="1">Multi-pass membrane protein</topology>
    </subcellularLocation>
    <subcellularLocation>
        <location evidence="8">Membrane</location>
        <topology evidence="8">Multi-pass membrane protein</topology>
    </subcellularLocation>
</comment>
<dbReference type="PANTHER" id="PTHR23517">
    <property type="entry name" value="RESISTANCE PROTEIN MDTM, PUTATIVE-RELATED-RELATED"/>
    <property type="match status" value="1"/>
</dbReference>
<dbReference type="InterPro" id="IPR036259">
    <property type="entry name" value="MFS_trans_sf"/>
</dbReference>
<dbReference type="InterPro" id="IPR005279">
    <property type="entry name" value="Dipep/tripep_permease"/>
</dbReference>
<feature type="transmembrane region" description="Helical" evidence="9">
    <location>
        <begin position="365"/>
        <end position="386"/>
    </location>
</feature>
<evidence type="ECO:0000259" key="10">
    <source>
        <dbReference type="PROSITE" id="PS50850"/>
    </source>
</evidence>
<evidence type="ECO:0000256" key="9">
    <source>
        <dbReference type="SAM" id="Phobius"/>
    </source>
</evidence>
<keyword evidence="7 9" id="KW-0472">Membrane</keyword>
<sequence>MVIRERDDQETGFFGQPRGLANLFSVELWERFSFYGMQGIVLLYMYFEVADGGLGIDQTAAAGIVGAYGGSVYLFSILGGWVADRIFGSERTMFGSAVLIMVGHLSLALIPAVAGLATGLICIALGSGGLKATITNLVGALYGEGDNRRDAGFSIFYMGINIGGLIGPLLTGLTQQRWGFHLGFGLAAVGMAFGLLQYTLARRTLPESVHHVPDPLPRSQYARYALIAVGVVVVVVLAVVAGWLNAHNLANVVVGAIVVAALVLFTVLLTSKDVQGDERSRVVAFIPMFVGSVAFWALFQQQFTVITIYSDNRLDRDFTGLPLLGDWTMPIPWVQSFNPFFIIVLAPLFAALWTKMGDRQPVTPVKFAGGIAFMGAAFLIFLPMAGTAAVPVLWVALIMLVATMGELMLSPVGLSLSTKLAPKAYPVLMVALFYLSLALGTALSGTLAGFYSEENEVVYFGSLGAVTIGIGLVLLALSPWITRRMRGVR</sequence>
<feature type="transmembrane region" description="Helical" evidence="9">
    <location>
        <begin position="392"/>
        <end position="416"/>
    </location>
</feature>
<dbReference type="NCBIfam" id="TIGR00924">
    <property type="entry name" value="yjdL_sub1_fam"/>
    <property type="match status" value="1"/>
</dbReference>
<evidence type="ECO:0000256" key="2">
    <source>
        <dbReference type="ARBA" id="ARBA00005982"/>
    </source>
</evidence>
<feature type="transmembrane region" description="Helical" evidence="9">
    <location>
        <begin position="180"/>
        <end position="200"/>
    </location>
</feature>
<feature type="transmembrane region" description="Helical" evidence="9">
    <location>
        <begin position="282"/>
        <end position="299"/>
    </location>
</feature>
<keyword evidence="3 8" id="KW-0813">Transport</keyword>
<dbReference type="CDD" id="cd17346">
    <property type="entry name" value="MFS_DtpA_like"/>
    <property type="match status" value="1"/>
</dbReference>
<feature type="transmembrane region" description="Helical" evidence="9">
    <location>
        <begin position="155"/>
        <end position="174"/>
    </location>
</feature>
<proteinExistence type="inferred from homology"/>
<dbReference type="OrthoDB" id="9772725at2"/>
<dbReference type="GO" id="GO:1904680">
    <property type="term" value="F:peptide transmembrane transporter activity"/>
    <property type="evidence" value="ECO:0007669"/>
    <property type="project" value="InterPro"/>
</dbReference>
<feature type="transmembrane region" description="Helical" evidence="9">
    <location>
        <begin position="457"/>
        <end position="481"/>
    </location>
</feature>
<dbReference type="GO" id="GO:0006857">
    <property type="term" value="P:oligopeptide transport"/>
    <property type="evidence" value="ECO:0007669"/>
    <property type="project" value="InterPro"/>
</dbReference>
<protein>
    <submittedName>
        <fullName evidence="11">Peptide MFS transporter</fullName>
    </submittedName>
</protein>
<dbReference type="PANTHER" id="PTHR23517:SF15">
    <property type="entry name" value="PROTON-DEPENDENT OLIGOPEPTIDE FAMILY TRANSPORT PROTEIN"/>
    <property type="match status" value="1"/>
</dbReference>
<evidence type="ECO:0000256" key="3">
    <source>
        <dbReference type="ARBA" id="ARBA00022448"/>
    </source>
</evidence>
<dbReference type="GO" id="GO:0005886">
    <property type="term" value="C:plasma membrane"/>
    <property type="evidence" value="ECO:0007669"/>
    <property type="project" value="UniProtKB-SubCell"/>
</dbReference>
<keyword evidence="4" id="KW-1003">Cell membrane</keyword>
<evidence type="ECO:0000313" key="12">
    <source>
        <dbReference type="Proteomes" id="UP000253790"/>
    </source>
</evidence>
<keyword evidence="6 9" id="KW-1133">Transmembrane helix</keyword>
<dbReference type="Gene3D" id="1.20.1250.20">
    <property type="entry name" value="MFS general substrate transporter like domains"/>
    <property type="match status" value="1"/>
</dbReference>
<organism evidence="11 12">
    <name type="scientific">Ornithinimicrobium avium</name>
    <dbReference type="NCBI Taxonomy" id="2283195"/>
    <lineage>
        <taxon>Bacteria</taxon>
        <taxon>Bacillati</taxon>
        <taxon>Actinomycetota</taxon>
        <taxon>Actinomycetes</taxon>
        <taxon>Micrococcales</taxon>
        <taxon>Ornithinimicrobiaceae</taxon>
        <taxon>Ornithinimicrobium</taxon>
    </lineage>
</organism>
<dbReference type="RefSeq" id="WP_114930683.1">
    <property type="nucleotide sequence ID" value="NZ_CP031229.1"/>
</dbReference>
<evidence type="ECO:0000256" key="5">
    <source>
        <dbReference type="ARBA" id="ARBA00022692"/>
    </source>
</evidence>
<dbReference type="PROSITE" id="PS50850">
    <property type="entry name" value="MFS"/>
    <property type="match status" value="1"/>
</dbReference>
<reference evidence="11 12" key="1">
    <citation type="submission" date="2018-07" db="EMBL/GenBank/DDBJ databases">
        <title>Complete genome sequencing of Ornithinimicrobium sp. AMA3305.</title>
        <authorList>
            <person name="Bae J.-W."/>
        </authorList>
    </citation>
    <scope>NUCLEOTIDE SEQUENCE [LARGE SCALE GENOMIC DNA]</scope>
    <source>
        <strain evidence="11 12">AMA3305</strain>
    </source>
</reference>
<evidence type="ECO:0000256" key="1">
    <source>
        <dbReference type="ARBA" id="ARBA00004651"/>
    </source>
</evidence>
<dbReference type="InterPro" id="IPR018456">
    <property type="entry name" value="PTR2_symporter_CS"/>
</dbReference>
<evidence type="ECO:0000256" key="4">
    <source>
        <dbReference type="ARBA" id="ARBA00022475"/>
    </source>
</evidence>
<dbReference type="InterPro" id="IPR020846">
    <property type="entry name" value="MFS_dom"/>
</dbReference>
<keyword evidence="5 8" id="KW-0812">Transmembrane</keyword>
<dbReference type="PROSITE" id="PS01023">
    <property type="entry name" value="PTR2_2"/>
    <property type="match status" value="1"/>
</dbReference>
<dbReference type="SUPFAM" id="SSF103473">
    <property type="entry name" value="MFS general substrate transporter"/>
    <property type="match status" value="1"/>
</dbReference>
<gene>
    <name evidence="11" type="ORF">DV701_03230</name>
</gene>
<evidence type="ECO:0000256" key="7">
    <source>
        <dbReference type="ARBA" id="ARBA00023136"/>
    </source>
</evidence>
<dbReference type="Pfam" id="PF00854">
    <property type="entry name" value="PTR2"/>
    <property type="match status" value="1"/>
</dbReference>
<feature type="transmembrane region" description="Helical" evidence="9">
    <location>
        <begin position="249"/>
        <end position="270"/>
    </location>
</feature>
<comment type="similarity">
    <text evidence="2 8">Belongs to the major facilitator superfamily. Proton-dependent oligopeptide transporter (POT/PTR) (TC 2.A.17) family.</text>
</comment>
<dbReference type="Proteomes" id="UP000253790">
    <property type="component" value="Chromosome"/>
</dbReference>
<feature type="transmembrane region" description="Helical" evidence="9">
    <location>
        <begin position="123"/>
        <end position="143"/>
    </location>
</feature>
<feature type="transmembrane region" description="Helical" evidence="9">
    <location>
        <begin position="59"/>
        <end position="82"/>
    </location>
</feature>
<evidence type="ECO:0000256" key="8">
    <source>
        <dbReference type="RuleBase" id="RU003755"/>
    </source>
</evidence>
<feature type="transmembrane region" description="Helical" evidence="9">
    <location>
        <begin position="428"/>
        <end position="451"/>
    </location>
</feature>
<feature type="transmembrane region" description="Helical" evidence="9">
    <location>
        <begin position="221"/>
        <end position="243"/>
    </location>
</feature>
<accession>A0A345NS72</accession>
<dbReference type="InterPro" id="IPR000109">
    <property type="entry name" value="POT_fam"/>
</dbReference>
<evidence type="ECO:0000313" key="11">
    <source>
        <dbReference type="EMBL" id="AXH97880.1"/>
    </source>
</evidence>
<feature type="transmembrane region" description="Helical" evidence="9">
    <location>
        <begin position="94"/>
        <end position="117"/>
    </location>
</feature>
<dbReference type="InterPro" id="IPR050171">
    <property type="entry name" value="MFS_Transporters"/>
</dbReference>
<feature type="domain" description="Major facilitator superfamily (MFS) profile" evidence="10">
    <location>
        <begin position="1"/>
        <end position="486"/>
    </location>
</feature>
<dbReference type="KEGG" id="orn:DV701_03230"/>
<dbReference type="EMBL" id="CP031229">
    <property type="protein sequence ID" value="AXH97880.1"/>
    <property type="molecule type" value="Genomic_DNA"/>
</dbReference>
<evidence type="ECO:0000256" key="6">
    <source>
        <dbReference type="ARBA" id="ARBA00022989"/>
    </source>
</evidence>
<keyword evidence="12" id="KW-1185">Reference proteome</keyword>
<feature type="transmembrane region" description="Helical" evidence="9">
    <location>
        <begin position="28"/>
        <end position="47"/>
    </location>
</feature>